<keyword evidence="3" id="KW-1185">Reference proteome</keyword>
<gene>
    <name evidence="2" type="ORF">H8S22_16645</name>
</gene>
<protein>
    <submittedName>
        <fullName evidence="2">NAD(P)H-dependent oxidoreductase</fullName>
    </submittedName>
</protein>
<dbReference type="InterPro" id="IPR003680">
    <property type="entry name" value="Flavodoxin_fold"/>
</dbReference>
<dbReference type="Pfam" id="PF02525">
    <property type="entry name" value="Flavodoxin_2"/>
    <property type="match status" value="1"/>
</dbReference>
<organism evidence="2 3">
    <name type="scientific">Anaerostipes hominis</name>
    <name type="common">ex Liu et al. 2021</name>
    <dbReference type="NCBI Taxonomy" id="2763018"/>
    <lineage>
        <taxon>Bacteria</taxon>
        <taxon>Bacillati</taxon>
        <taxon>Bacillota</taxon>
        <taxon>Clostridia</taxon>
        <taxon>Lachnospirales</taxon>
        <taxon>Lachnospiraceae</taxon>
        <taxon>Anaerostipes</taxon>
    </lineage>
</organism>
<dbReference type="EMBL" id="JACOOS010000031">
    <property type="protein sequence ID" value="MBC5679125.1"/>
    <property type="molecule type" value="Genomic_DNA"/>
</dbReference>
<feature type="domain" description="Flavodoxin-like fold" evidence="1">
    <location>
        <begin position="31"/>
        <end position="70"/>
    </location>
</feature>
<evidence type="ECO:0000313" key="3">
    <source>
        <dbReference type="Proteomes" id="UP000635828"/>
    </source>
</evidence>
<dbReference type="Gene3D" id="3.40.50.360">
    <property type="match status" value="1"/>
</dbReference>
<dbReference type="InterPro" id="IPR029039">
    <property type="entry name" value="Flavoprotein-like_sf"/>
</dbReference>
<accession>A0ABR7FV98</accession>
<reference evidence="2 3" key="1">
    <citation type="submission" date="2020-08" db="EMBL/GenBank/DDBJ databases">
        <title>Genome public.</title>
        <authorList>
            <person name="Liu C."/>
            <person name="Sun Q."/>
        </authorList>
    </citation>
    <scope>NUCLEOTIDE SEQUENCE [LARGE SCALE GENOMIC DNA]</scope>
    <source>
        <strain evidence="2 3">NSJ-7</strain>
    </source>
</reference>
<name>A0ABR7FV98_9FIRM</name>
<evidence type="ECO:0000259" key="1">
    <source>
        <dbReference type="Pfam" id="PF02525"/>
    </source>
</evidence>
<dbReference type="SUPFAM" id="SSF52218">
    <property type="entry name" value="Flavoproteins"/>
    <property type="match status" value="1"/>
</dbReference>
<sequence length="101" mass="11171">MYIIEAGTVYVPAVPFLVRRSWAANIICDGESVNSILASDKIILAAPIYSWSCPAPVKALLDRLVYEGMLSERDLGYNSGFISDNKTDRARAFAKNLLNRC</sequence>
<proteinExistence type="predicted"/>
<evidence type="ECO:0000313" key="2">
    <source>
        <dbReference type="EMBL" id="MBC5679125.1"/>
    </source>
</evidence>
<dbReference type="Proteomes" id="UP000635828">
    <property type="component" value="Unassembled WGS sequence"/>
</dbReference>
<comment type="caution">
    <text evidence="2">The sequence shown here is derived from an EMBL/GenBank/DDBJ whole genome shotgun (WGS) entry which is preliminary data.</text>
</comment>